<keyword evidence="6" id="KW-1185">Reference proteome</keyword>
<protein>
    <submittedName>
        <fullName evidence="5">Helix-turn-helix transcriptional regulator</fullName>
    </submittedName>
</protein>
<dbReference type="Pfam" id="PF01638">
    <property type="entry name" value="HxlR"/>
    <property type="match status" value="1"/>
</dbReference>
<keyword evidence="1" id="KW-0805">Transcription regulation</keyword>
<dbReference type="EMBL" id="JAFKCU010000003">
    <property type="protein sequence ID" value="MBN7816481.1"/>
    <property type="molecule type" value="Genomic_DNA"/>
</dbReference>
<dbReference type="Gene3D" id="1.10.10.10">
    <property type="entry name" value="Winged helix-like DNA-binding domain superfamily/Winged helix DNA-binding domain"/>
    <property type="match status" value="1"/>
</dbReference>
<dbReference type="InterPro" id="IPR036388">
    <property type="entry name" value="WH-like_DNA-bd_sf"/>
</dbReference>
<accession>A0ABS3CJZ4</accession>
<proteinExistence type="predicted"/>
<dbReference type="RefSeq" id="WP_206587158.1">
    <property type="nucleotide sequence ID" value="NZ_JAFKCU010000003.1"/>
</dbReference>
<dbReference type="InterPro" id="IPR036390">
    <property type="entry name" value="WH_DNA-bd_sf"/>
</dbReference>
<sequence>MKNEERLDKGECKLRILPVQDALEILNGKWKLPIIIALLHGVKRFSEISREVTGITDRMLSKELRDLEMNHLVKRTVYDTFPVTVEYTMTEYGETLKDVIGALYDWGSNHRKKIFNFEKEEEKVNS</sequence>
<reference evidence="5 6" key="1">
    <citation type="submission" date="2021-03" db="EMBL/GenBank/DDBJ databases">
        <title>novel species isolated from a fishpond in China.</title>
        <authorList>
            <person name="Lu H."/>
            <person name="Cai Z."/>
        </authorList>
    </citation>
    <scope>NUCLEOTIDE SEQUENCE [LARGE SCALE GENOMIC DNA]</scope>
    <source>
        <strain evidence="5 6">YJ13C</strain>
    </source>
</reference>
<evidence type="ECO:0000256" key="1">
    <source>
        <dbReference type="ARBA" id="ARBA00023015"/>
    </source>
</evidence>
<evidence type="ECO:0000313" key="6">
    <source>
        <dbReference type="Proteomes" id="UP000664480"/>
    </source>
</evidence>
<name>A0ABS3CJZ4_9BACT</name>
<keyword evidence="3" id="KW-0804">Transcription</keyword>
<keyword evidence="2" id="KW-0238">DNA-binding</keyword>
<comment type="caution">
    <text evidence="5">The sequence shown here is derived from an EMBL/GenBank/DDBJ whole genome shotgun (WGS) entry which is preliminary data.</text>
</comment>
<dbReference type="PANTHER" id="PTHR33204:SF29">
    <property type="entry name" value="TRANSCRIPTIONAL REGULATOR"/>
    <property type="match status" value="1"/>
</dbReference>
<organism evidence="5 6">
    <name type="scientific">Algoriphagus pacificus</name>
    <dbReference type="NCBI Taxonomy" id="2811234"/>
    <lineage>
        <taxon>Bacteria</taxon>
        <taxon>Pseudomonadati</taxon>
        <taxon>Bacteroidota</taxon>
        <taxon>Cytophagia</taxon>
        <taxon>Cytophagales</taxon>
        <taxon>Cyclobacteriaceae</taxon>
        <taxon>Algoriphagus</taxon>
    </lineage>
</organism>
<dbReference type="PANTHER" id="PTHR33204">
    <property type="entry name" value="TRANSCRIPTIONAL REGULATOR, MARR FAMILY"/>
    <property type="match status" value="1"/>
</dbReference>
<feature type="domain" description="HTH hxlR-type" evidence="4">
    <location>
        <begin position="12"/>
        <end position="115"/>
    </location>
</feature>
<evidence type="ECO:0000256" key="2">
    <source>
        <dbReference type="ARBA" id="ARBA00023125"/>
    </source>
</evidence>
<dbReference type="SUPFAM" id="SSF46785">
    <property type="entry name" value="Winged helix' DNA-binding domain"/>
    <property type="match status" value="1"/>
</dbReference>
<evidence type="ECO:0000259" key="4">
    <source>
        <dbReference type="PROSITE" id="PS51118"/>
    </source>
</evidence>
<evidence type="ECO:0000256" key="3">
    <source>
        <dbReference type="ARBA" id="ARBA00023163"/>
    </source>
</evidence>
<dbReference type="Proteomes" id="UP000664480">
    <property type="component" value="Unassembled WGS sequence"/>
</dbReference>
<evidence type="ECO:0000313" key="5">
    <source>
        <dbReference type="EMBL" id="MBN7816481.1"/>
    </source>
</evidence>
<dbReference type="InterPro" id="IPR002577">
    <property type="entry name" value="HTH_HxlR"/>
</dbReference>
<dbReference type="PROSITE" id="PS51118">
    <property type="entry name" value="HTH_HXLR"/>
    <property type="match status" value="1"/>
</dbReference>
<gene>
    <name evidence="5" type="ORF">J0A69_13625</name>
</gene>